<proteinExistence type="predicted"/>
<accession>A0A9P5TPP6</accession>
<evidence type="ECO:0000313" key="1">
    <source>
        <dbReference type="EMBL" id="KAF8905263.1"/>
    </source>
</evidence>
<dbReference type="OrthoDB" id="3171058at2759"/>
<comment type="caution">
    <text evidence="1">The sequence shown here is derived from an EMBL/GenBank/DDBJ whole genome shotgun (WGS) entry which is preliminary data.</text>
</comment>
<gene>
    <name evidence="1" type="ORF">CPB84DRAFT_1772076</name>
</gene>
<name>A0A9P5TPP6_GYMJU</name>
<dbReference type="AlphaFoldDB" id="A0A9P5TPP6"/>
<dbReference type="InterPro" id="IPR032675">
    <property type="entry name" value="LRR_dom_sf"/>
</dbReference>
<dbReference type="EMBL" id="JADNYJ010000023">
    <property type="protein sequence ID" value="KAF8905263.1"/>
    <property type="molecule type" value="Genomic_DNA"/>
</dbReference>
<dbReference type="Proteomes" id="UP000724874">
    <property type="component" value="Unassembled WGS sequence"/>
</dbReference>
<evidence type="ECO:0000313" key="2">
    <source>
        <dbReference type="Proteomes" id="UP000724874"/>
    </source>
</evidence>
<reference evidence="1" key="1">
    <citation type="submission" date="2020-11" db="EMBL/GenBank/DDBJ databases">
        <authorList>
            <consortium name="DOE Joint Genome Institute"/>
            <person name="Ahrendt S."/>
            <person name="Riley R."/>
            <person name="Andreopoulos W."/>
            <person name="LaButti K."/>
            <person name="Pangilinan J."/>
            <person name="Ruiz-duenas F.J."/>
            <person name="Barrasa J.M."/>
            <person name="Sanchez-Garcia M."/>
            <person name="Camarero S."/>
            <person name="Miyauchi S."/>
            <person name="Serrano A."/>
            <person name="Linde D."/>
            <person name="Babiker R."/>
            <person name="Drula E."/>
            <person name="Ayuso-Fernandez I."/>
            <person name="Pacheco R."/>
            <person name="Padilla G."/>
            <person name="Ferreira P."/>
            <person name="Barriuso J."/>
            <person name="Kellner H."/>
            <person name="Castanera R."/>
            <person name="Alfaro M."/>
            <person name="Ramirez L."/>
            <person name="Pisabarro A.G."/>
            <person name="Kuo A."/>
            <person name="Tritt A."/>
            <person name="Lipzen A."/>
            <person name="He G."/>
            <person name="Yan M."/>
            <person name="Ng V."/>
            <person name="Cullen D."/>
            <person name="Martin F."/>
            <person name="Rosso M.-N."/>
            <person name="Henrissat B."/>
            <person name="Hibbett D."/>
            <person name="Martinez A.T."/>
            <person name="Grigoriev I.V."/>
        </authorList>
    </citation>
    <scope>NUCLEOTIDE SEQUENCE</scope>
    <source>
        <strain evidence="1">AH 44721</strain>
    </source>
</reference>
<protein>
    <submittedName>
        <fullName evidence="1">Uncharacterized protein</fullName>
    </submittedName>
</protein>
<organism evidence="1 2">
    <name type="scientific">Gymnopilus junonius</name>
    <name type="common">Spectacular rustgill mushroom</name>
    <name type="synonym">Gymnopilus spectabilis subsp. junonius</name>
    <dbReference type="NCBI Taxonomy" id="109634"/>
    <lineage>
        <taxon>Eukaryota</taxon>
        <taxon>Fungi</taxon>
        <taxon>Dikarya</taxon>
        <taxon>Basidiomycota</taxon>
        <taxon>Agaricomycotina</taxon>
        <taxon>Agaricomycetes</taxon>
        <taxon>Agaricomycetidae</taxon>
        <taxon>Agaricales</taxon>
        <taxon>Agaricineae</taxon>
        <taxon>Hymenogastraceae</taxon>
        <taxon>Gymnopilus</taxon>
    </lineage>
</organism>
<dbReference type="Gene3D" id="3.80.10.10">
    <property type="entry name" value="Ribonuclease Inhibitor"/>
    <property type="match status" value="1"/>
</dbReference>
<sequence>MILLAKLSWHPGLISLGKSIDDRSFGDLSSGPRLPGELLRKVIGFTVRLAGANAIELEDPFSLPYINEEYPEVDPGLFTDRKNLSLVNSSWRAIVQEISAEYLVIYSGDQLKALVKKFEAAKQVASRQAKRAHSTSHRQKWIGERTLRIDFKILGFYSIEHIVRLLQCVPNLQTYVNKNGPPGPPEEFTPVEVINALMIHNSHSLRRVEWSGAGEAPRYQEIVKLCNRLPHLTTLRLVAVHSYPINKAMPPPLLVLPKLKTLSLGLIPETDKNRPQYAITWDVFLHFLCLSPLVQIPSLERFDCDIFPHRTMRFFQLHGHKLRTLRTTPWSTENVHSETLSLCPNLHTLVITQGIEGMSFPQFHPSLAKICIFPYVDVTVGVPQKVFDSAVMGPLDGLLKSLETMVAPHLVELRIQNIGAYVNLFEYSTWLRFWWIRWNIRGVHFCDKSGKSYKDIHDPNEWLLNSVRC</sequence>
<keyword evidence="2" id="KW-1185">Reference proteome</keyword>